<dbReference type="EMBL" id="GBXM01011915">
    <property type="protein sequence ID" value="JAH96662.1"/>
    <property type="molecule type" value="Transcribed_RNA"/>
</dbReference>
<reference evidence="2" key="1">
    <citation type="submission" date="2014-11" db="EMBL/GenBank/DDBJ databases">
        <authorList>
            <person name="Amaro Gonzalez C."/>
        </authorList>
    </citation>
    <scope>NUCLEOTIDE SEQUENCE</scope>
</reference>
<proteinExistence type="predicted"/>
<organism evidence="2">
    <name type="scientific">Anguilla anguilla</name>
    <name type="common">European freshwater eel</name>
    <name type="synonym">Muraena anguilla</name>
    <dbReference type="NCBI Taxonomy" id="7936"/>
    <lineage>
        <taxon>Eukaryota</taxon>
        <taxon>Metazoa</taxon>
        <taxon>Chordata</taxon>
        <taxon>Craniata</taxon>
        <taxon>Vertebrata</taxon>
        <taxon>Euteleostomi</taxon>
        <taxon>Actinopterygii</taxon>
        <taxon>Neopterygii</taxon>
        <taxon>Teleostei</taxon>
        <taxon>Anguilliformes</taxon>
        <taxon>Anguillidae</taxon>
        <taxon>Anguilla</taxon>
    </lineage>
</organism>
<keyword evidence="1" id="KW-1133">Transmembrane helix</keyword>
<protein>
    <submittedName>
        <fullName evidence="2">Uncharacterized protein</fullName>
    </submittedName>
</protein>
<reference evidence="2" key="2">
    <citation type="journal article" date="2015" name="Fish Shellfish Immunol.">
        <title>Early steps in the European eel (Anguilla anguilla)-Vibrio vulnificus interaction in the gills: Role of the RtxA13 toxin.</title>
        <authorList>
            <person name="Callol A."/>
            <person name="Pajuelo D."/>
            <person name="Ebbesson L."/>
            <person name="Teles M."/>
            <person name="MacKenzie S."/>
            <person name="Amaro C."/>
        </authorList>
    </citation>
    <scope>NUCLEOTIDE SEQUENCE</scope>
</reference>
<sequence length="52" mass="6231">MLNFSNFQDFIGMNSFYNCFFAFIRFVHLNINNIMLLNAKNMLKGFFWVIAL</sequence>
<dbReference type="AlphaFoldDB" id="A0A0E9X1P7"/>
<name>A0A0E9X1P7_ANGAN</name>
<accession>A0A0E9X1P7</accession>
<evidence type="ECO:0000256" key="1">
    <source>
        <dbReference type="SAM" id="Phobius"/>
    </source>
</evidence>
<keyword evidence="1" id="KW-0472">Membrane</keyword>
<evidence type="ECO:0000313" key="2">
    <source>
        <dbReference type="EMBL" id="JAH96662.1"/>
    </source>
</evidence>
<keyword evidence="1" id="KW-0812">Transmembrane</keyword>
<feature type="transmembrane region" description="Helical" evidence="1">
    <location>
        <begin position="15"/>
        <end position="37"/>
    </location>
</feature>